<comment type="caution">
    <text evidence="2">The sequence shown here is derived from an EMBL/GenBank/DDBJ whole genome shotgun (WGS) entry which is preliminary data.</text>
</comment>
<evidence type="ECO:0000256" key="1">
    <source>
        <dbReference type="SAM" id="MobiDB-lite"/>
    </source>
</evidence>
<dbReference type="AlphaFoldDB" id="A0A5B7ILY3"/>
<name>A0A5B7ILY3_PORTR</name>
<feature type="region of interest" description="Disordered" evidence="1">
    <location>
        <begin position="65"/>
        <end position="101"/>
    </location>
</feature>
<accession>A0A5B7ILY3</accession>
<sequence length="101" mass="10545">MGTVAPHGVQGAPDGHSFKGDGKRRRWGKRKRVRRGLGEGGGANLISSCCFCSCSSSCSFGRSIAPSTHANSPPPQGFESRHSALAFPRASPGQCSENGWA</sequence>
<proteinExistence type="predicted"/>
<evidence type="ECO:0000313" key="2">
    <source>
        <dbReference type="EMBL" id="MPC83463.1"/>
    </source>
</evidence>
<dbReference type="Proteomes" id="UP000324222">
    <property type="component" value="Unassembled WGS sequence"/>
</dbReference>
<organism evidence="2 3">
    <name type="scientific">Portunus trituberculatus</name>
    <name type="common">Swimming crab</name>
    <name type="synonym">Neptunus trituberculatus</name>
    <dbReference type="NCBI Taxonomy" id="210409"/>
    <lineage>
        <taxon>Eukaryota</taxon>
        <taxon>Metazoa</taxon>
        <taxon>Ecdysozoa</taxon>
        <taxon>Arthropoda</taxon>
        <taxon>Crustacea</taxon>
        <taxon>Multicrustacea</taxon>
        <taxon>Malacostraca</taxon>
        <taxon>Eumalacostraca</taxon>
        <taxon>Eucarida</taxon>
        <taxon>Decapoda</taxon>
        <taxon>Pleocyemata</taxon>
        <taxon>Brachyura</taxon>
        <taxon>Eubrachyura</taxon>
        <taxon>Portunoidea</taxon>
        <taxon>Portunidae</taxon>
        <taxon>Portuninae</taxon>
        <taxon>Portunus</taxon>
    </lineage>
</organism>
<feature type="compositionally biased region" description="Basic residues" evidence="1">
    <location>
        <begin position="22"/>
        <end position="35"/>
    </location>
</feature>
<evidence type="ECO:0000313" key="3">
    <source>
        <dbReference type="Proteomes" id="UP000324222"/>
    </source>
</evidence>
<keyword evidence="3" id="KW-1185">Reference proteome</keyword>
<feature type="region of interest" description="Disordered" evidence="1">
    <location>
        <begin position="1"/>
        <end position="41"/>
    </location>
</feature>
<gene>
    <name evidence="2" type="ORF">E2C01_078174</name>
</gene>
<protein>
    <submittedName>
        <fullName evidence="2">Uncharacterized protein</fullName>
    </submittedName>
</protein>
<reference evidence="2 3" key="1">
    <citation type="submission" date="2019-05" db="EMBL/GenBank/DDBJ databases">
        <title>Another draft genome of Portunus trituberculatus and its Hox gene families provides insights of decapod evolution.</title>
        <authorList>
            <person name="Jeong J.-H."/>
            <person name="Song I."/>
            <person name="Kim S."/>
            <person name="Choi T."/>
            <person name="Kim D."/>
            <person name="Ryu S."/>
            <person name="Kim W."/>
        </authorList>
    </citation>
    <scope>NUCLEOTIDE SEQUENCE [LARGE SCALE GENOMIC DNA]</scope>
    <source>
        <tissue evidence="2">Muscle</tissue>
    </source>
</reference>
<dbReference type="EMBL" id="VSRR010062578">
    <property type="protein sequence ID" value="MPC83463.1"/>
    <property type="molecule type" value="Genomic_DNA"/>
</dbReference>